<dbReference type="Gene3D" id="2.60.120.260">
    <property type="entry name" value="Galactose-binding domain-like"/>
    <property type="match status" value="1"/>
</dbReference>
<reference evidence="4" key="3">
    <citation type="submission" date="2021-02" db="EMBL/GenBank/DDBJ databases">
        <title>Infant gut strain persistence is associated with maternal origin, phylogeny, and functional potential including surface adhesion and iron acquisition.</title>
        <authorList>
            <person name="Lou Y.C."/>
        </authorList>
    </citation>
    <scope>NUCLEOTIDE SEQUENCE</scope>
    <source>
        <strain evidence="4">L3_082_243G1_dasL3_082_243G1_maxbin2.maxbin.015s ta_sub</strain>
    </source>
</reference>
<dbReference type="InterPro" id="IPR008979">
    <property type="entry name" value="Galactose-bd-like_sf"/>
</dbReference>
<name>A0A0P0FFH4_BACT4</name>
<dbReference type="SUPFAM" id="SSF49785">
    <property type="entry name" value="Galactose-binding domain-like"/>
    <property type="match status" value="1"/>
</dbReference>
<evidence type="ECO:0000313" key="4">
    <source>
        <dbReference type="EMBL" id="MBS5410387.1"/>
    </source>
</evidence>
<dbReference type="PATRIC" id="fig|818.23.peg.111"/>
<evidence type="ECO:0000259" key="1">
    <source>
        <dbReference type="SMART" id="SM00060"/>
    </source>
</evidence>
<reference evidence="5" key="4">
    <citation type="submission" date="2022-10" db="EMBL/GenBank/DDBJ databases">
        <title>Human gut microbiome strain richness.</title>
        <authorList>
            <person name="Chen-Liaw A."/>
        </authorList>
    </citation>
    <scope>NUCLEOTIDE SEQUENCE</scope>
    <source>
        <strain evidence="5">1001283st1_A3_1001283B150304_161114</strain>
    </source>
</reference>
<feature type="domain" description="Fibronectin type-III" evidence="1">
    <location>
        <begin position="30"/>
        <end position="110"/>
    </location>
</feature>
<gene>
    <name evidence="2" type="ORF">ERS852557_02313</name>
    <name evidence="3" type="ORF">GAN91_27765</name>
    <name evidence="4" type="ORF">KHY35_06675</name>
    <name evidence="5" type="ORF">PO127_13610</name>
</gene>
<dbReference type="InterPro" id="IPR003961">
    <property type="entry name" value="FN3_dom"/>
</dbReference>
<accession>A0A0P0FFH4</accession>
<dbReference type="GeneID" id="60924199"/>
<sequence length="298" mass="33373">MKKILMTICLIGGLAMLWSCSDDKDSYPVPSDIENLKATPAPGQITLSWTNPADENLYYVQIEYTIGATGKSYRKQVSQYANELVIDNLLQKYGEINFTVQAFNRGNTAGTIHQITAQAEKASPTFGTPVKIDLDYKKIWTNAPFPTRPIKDLVDGNIATFFHSWWSSLVEMPHYLVVDLGEEVSAIKFRSTNTNRANDSSWKTINLYTSDSYNPAEWFDGVEKIDGNTVDISQAGTHKETTLTGLPDGVSEVYNSEVIPLSKPSRYLWFEVTETTKGTPYFALGELEIYQCSMVVLE</sequence>
<dbReference type="Pfam" id="PF16323">
    <property type="entry name" value="DUF4959"/>
    <property type="match status" value="1"/>
</dbReference>
<dbReference type="CDD" id="cd00063">
    <property type="entry name" value="FN3"/>
    <property type="match status" value="1"/>
</dbReference>
<accession>C6IHR9</accession>
<dbReference type="SUPFAM" id="SSF49265">
    <property type="entry name" value="Fibronectin type III"/>
    <property type="match status" value="1"/>
</dbReference>
<dbReference type="DNASU" id="1075726"/>
<reference evidence="3 7" key="2">
    <citation type="journal article" date="2019" name="Nat. Med.">
        <title>A library of human gut bacterial isolates paired with longitudinal multiomics data enables mechanistic microbiome research.</title>
        <authorList>
            <person name="Poyet M."/>
            <person name="Groussin M."/>
            <person name="Gibbons S.M."/>
            <person name="Avila-Pacheco J."/>
            <person name="Jiang X."/>
            <person name="Kearney S.M."/>
            <person name="Perrotta A.R."/>
            <person name="Berdy B."/>
            <person name="Zhao S."/>
            <person name="Lieberman T.D."/>
            <person name="Swanson P.K."/>
            <person name="Smith M."/>
            <person name="Roesemann S."/>
            <person name="Alexander J.E."/>
            <person name="Rich S.A."/>
            <person name="Livny J."/>
            <person name="Vlamakis H."/>
            <person name="Clish C."/>
            <person name="Bullock K."/>
            <person name="Deik A."/>
            <person name="Scott J."/>
            <person name="Pierce K.A."/>
            <person name="Xavier R.J."/>
            <person name="Alm E.J."/>
        </authorList>
    </citation>
    <scope>NUCLEOTIDE SEQUENCE [LARGE SCALE GENOMIC DNA]</scope>
    <source>
        <strain evidence="3 7">BIOML-A162</strain>
    </source>
</reference>
<protein>
    <submittedName>
        <fullName evidence="2">Chitobiase</fullName>
    </submittedName>
    <submittedName>
        <fullName evidence="3">DUF4959 domain-containing protein</fullName>
    </submittedName>
</protein>
<dbReference type="KEGG" id="btho:Btheta7330_00105"/>
<dbReference type="EMBL" id="CZBI01000003">
    <property type="protein sequence ID" value="CUP97576.1"/>
    <property type="molecule type" value="Genomic_DNA"/>
</dbReference>
<dbReference type="OMA" id="WFEVLEP"/>
<dbReference type="InterPro" id="IPR013783">
    <property type="entry name" value="Ig-like_fold"/>
</dbReference>
<evidence type="ECO:0000313" key="7">
    <source>
        <dbReference type="Proteomes" id="UP000436858"/>
    </source>
</evidence>
<dbReference type="Proteomes" id="UP000095541">
    <property type="component" value="Unassembled WGS sequence"/>
</dbReference>
<evidence type="ECO:0000313" key="3">
    <source>
        <dbReference type="EMBL" id="KAB4468976.1"/>
    </source>
</evidence>
<dbReference type="Gene3D" id="2.60.40.10">
    <property type="entry name" value="Immunoglobulins"/>
    <property type="match status" value="1"/>
</dbReference>
<dbReference type="EMBL" id="JAQNVG010000020">
    <property type="protein sequence ID" value="MDC2236779.1"/>
    <property type="molecule type" value="Genomic_DNA"/>
</dbReference>
<dbReference type="AlphaFoldDB" id="A0A0P0FFH4"/>
<reference evidence="2 6" key="1">
    <citation type="submission" date="2015-09" db="EMBL/GenBank/DDBJ databases">
        <authorList>
            <consortium name="Pathogen Informatics"/>
        </authorList>
    </citation>
    <scope>NUCLEOTIDE SEQUENCE [LARGE SCALE GENOMIC DNA]</scope>
    <source>
        <strain evidence="2 6">2789STDY5834945</strain>
    </source>
</reference>
<dbReference type="InterPro" id="IPR032527">
    <property type="entry name" value="DUF4959"/>
</dbReference>
<evidence type="ECO:0000313" key="2">
    <source>
        <dbReference type="EMBL" id="CUP97576.1"/>
    </source>
</evidence>
<proteinExistence type="predicted"/>
<dbReference type="EMBL" id="JAGZEE010000007">
    <property type="protein sequence ID" value="MBS5410387.1"/>
    <property type="molecule type" value="Genomic_DNA"/>
</dbReference>
<dbReference type="InterPro" id="IPR036116">
    <property type="entry name" value="FN3_sf"/>
</dbReference>
<dbReference type="RefSeq" id="WP_008767292.1">
    <property type="nucleotide sequence ID" value="NZ_BAABXH010000001.1"/>
</dbReference>
<dbReference type="SMART" id="SM00060">
    <property type="entry name" value="FN3"/>
    <property type="match status" value="1"/>
</dbReference>
<dbReference type="Proteomes" id="UP000782901">
    <property type="component" value="Unassembled WGS sequence"/>
</dbReference>
<evidence type="ECO:0000313" key="6">
    <source>
        <dbReference type="Proteomes" id="UP000095541"/>
    </source>
</evidence>
<dbReference type="Proteomes" id="UP000436858">
    <property type="component" value="Unassembled WGS sequence"/>
</dbReference>
<evidence type="ECO:0000313" key="5">
    <source>
        <dbReference type="EMBL" id="MDC2236779.1"/>
    </source>
</evidence>
<dbReference type="Proteomes" id="UP001217776">
    <property type="component" value="Unassembled WGS sequence"/>
</dbReference>
<organism evidence="3 7">
    <name type="scientific">Bacteroides thetaiotaomicron</name>
    <dbReference type="NCBI Taxonomy" id="818"/>
    <lineage>
        <taxon>Bacteria</taxon>
        <taxon>Pseudomonadati</taxon>
        <taxon>Bacteroidota</taxon>
        <taxon>Bacteroidia</taxon>
        <taxon>Bacteroidales</taxon>
        <taxon>Bacteroidaceae</taxon>
        <taxon>Bacteroides</taxon>
    </lineage>
</organism>
<dbReference type="EMBL" id="WCRY01000063">
    <property type="protein sequence ID" value="KAB4468976.1"/>
    <property type="molecule type" value="Genomic_DNA"/>
</dbReference>